<dbReference type="PANTHER" id="PTHR33446">
    <property type="entry name" value="PROTEIN TONB-RELATED"/>
    <property type="match status" value="1"/>
</dbReference>
<sequence>MEKALRIDLLIFLSLFMMIPLAADAQRNARRVGQVNPMSPERLQYIEFYEFEQVDVQPEFPGGERGLVNYINNTREYPYNEYVHHQQGRVLCSFIIGTDGRVSHIQVIRSSGYAAFDQEAMRVIKKMPRWEAGRVRSSKVNVRCILPIAFRL</sequence>
<comment type="subcellular location">
    <subcellularLocation>
        <location evidence="1">Cell inner membrane</location>
        <topology evidence="1">Single-pass membrane protein</topology>
        <orientation evidence="1">Periplasmic side</orientation>
    </subcellularLocation>
</comment>
<name>A0A6L5XGS6_9BACT</name>
<dbReference type="InterPro" id="IPR006260">
    <property type="entry name" value="TonB/TolA_C"/>
</dbReference>
<keyword evidence="3" id="KW-0813">Transport</keyword>
<keyword evidence="7" id="KW-0653">Protein transport</keyword>
<organism evidence="11 12">
    <name type="scientific">Sodaliphilus pleomorphus</name>
    <dbReference type="NCBI Taxonomy" id="2606626"/>
    <lineage>
        <taxon>Bacteria</taxon>
        <taxon>Pseudomonadati</taxon>
        <taxon>Bacteroidota</taxon>
        <taxon>Bacteroidia</taxon>
        <taxon>Bacteroidales</taxon>
        <taxon>Muribaculaceae</taxon>
        <taxon>Sodaliphilus</taxon>
    </lineage>
</organism>
<evidence type="ECO:0000313" key="12">
    <source>
        <dbReference type="Proteomes" id="UP000483362"/>
    </source>
</evidence>
<feature type="domain" description="TonB C-terminal" evidence="10">
    <location>
        <begin position="62"/>
        <end position="152"/>
    </location>
</feature>
<dbReference type="PANTHER" id="PTHR33446:SF2">
    <property type="entry name" value="PROTEIN TONB"/>
    <property type="match status" value="1"/>
</dbReference>
<dbReference type="RefSeq" id="WP_154328068.1">
    <property type="nucleotide sequence ID" value="NZ_CP045696.1"/>
</dbReference>
<accession>A0A6L5XGS6</accession>
<dbReference type="Gene3D" id="3.30.1150.10">
    <property type="match status" value="1"/>
</dbReference>
<evidence type="ECO:0000256" key="4">
    <source>
        <dbReference type="ARBA" id="ARBA00022475"/>
    </source>
</evidence>
<evidence type="ECO:0000256" key="7">
    <source>
        <dbReference type="ARBA" id="ARBA00022927"/>
    </source>
</evidence>
<dbReference type="InterPro" id="IPR037682">
    <property type="entry name" value="TonB_C"/>
</dbReference>
<dbReference type="GO" id="GO:0015031">
    <property type="term" value="P:protein transport"/>
    <property type="evidence" value="ECO:0007669"/>
    <property type="project" value="UniProtKB-KW"/>
</dbReference>
<gene>
    <name evidence="11" type="ORF">FYJ29_12935</name>
</gene>
<evidence type="ECO:0000259" key="10">
    <source>
        <dbReference type="PROSITE" id="PS52015"/>
    </source>
</evidence>
<evidence type="ECO:0000256" key="2">
    <source>
        <dbReference type="ARBA" id="ARBA00006555"/>
    </source>
</evidence>
<dbReference type="NCBIfam" id="TIGR01352">
    <property type="entry name" value="tonB_Cterm"/>
    <property type="match status" value="1"/>
</dbReference>
<keyword evidence="6" id="KW-0812">Transmembrane</keyword>
<dbReference type="EMBL" id="VULT01000028">
    <property type="protein sequence ID" value="MSS18652.1"/>
    <property type="molecule type" value="Genomic_DNA"/>
</dbReference>
<dbReference type="InterPro" id="IPR051045">
    <property type="entry name" value="TonB-dependent_transducer"/>
</dbReference>
<keyword evidence="5" id="KW-0997">Cell inner membrane</keyword>
<proteinExistence type="inferred from homology"/>
<keyword evidence="9" id="KW-0472">Membrane</keyword>
<dbReference type="GO" id="GO:0031992">
    <property type="term" value="F:energy transducer activity"/>
    <property type="evidence" value="ECO:0007669"/>
    <property type="project" value="TreeGrafter"/>
</dbReference>
<comment type="similarity">
    <text evidence="2">Belongs to the TonB family.</text>
</comment>
<dbReference type="Proteomes" id="UP000483362">
    <property type="component" value="Unassembled WGS sequence"/>
</dbReference>
<evidence type="ECO:0000256" key="8">
    <source>
        <dbReference type="ARBA" id="ARBA00022989"/>
    </source>
</evidence>
<keyword evidence="4" id="KW-1003">Cell membrane</keyword>
<comment type="caution">
    <text evidence="11">The sequence shown here is derived from an EMBL/GenBank/DDBJ whole genome shotgun (WGS) entry which is preliminary data.</text>
</comment>
<dbReference type="GO" id="GO:0098797">
    <property type="term" value="C:plasma membrane protein complex"/>
    <property type="evidence" value="ECO:0007669"/>
    <property type="project" value="TreeGrafter"/>
</dbReference>
<protein>
    <submittedName>
        <fullName evidence="11">Energy transducer TonB</fullName>
    </submittedName>
</protein>
<keyword evidence="12" id="KW-1185">Reference proteome</keyword>
<evidence type="ECO:0000256" key="1">
    <source>
        <dbReference type="ARBA" id="ARBA00004383"/>
    </source>
</evidence>
<dbReference type="SUPFAM" id="SSF74653">
    <property type="entry name" value="TolA/TonB C-terminal domain"/>
    <property type="match status" value="1"/>
</dbReference>
<evidence type="ECO:0000313" key="11">
    <source>
        <dbReference type="EMBL" id="MSS18652.1"/>
    </source>
</evidence>
<dbReference type="GO" id="GO:0055085">
    <property type="term" value="P:transmembrane transport"/>
    <property type="evidence" value="ECO:0007669"/>
    <property type="project" value="InterPro"/>
</dbReference>
<dbReference type="Pfam" id="PF03544">
    <property type="entry name" value="TonB_C"/>
    <property type="match status" value="1"/>
</dbReference>
<reference evidence="11 12" key="1">
    <citation type="submission" date="2019-08" db="EMBL/GenBank/DDBJ databases">
        <title>In-depth cultivation of the pig gut microbiome towards novel bacterial diversity and tailored functional studies.</title>
        <authorList>
            <person name="Wylensek D."/>
            <person name="Hitch T.C.A."/>
            <person name="Clavel T."/>
        </authorList>
    </citation>
    <scope>NUCLEOTIDE SEQUENCE [LARGE SCALE GENOMIC DNA]</scope>
    <source>
        <strain evidence="11 12">Oil-RF-744-WCA-WT-10</strain>
    </source>
</reference>
<evidence type="ECO:0000256" key="9">
    <source>
        <dbReference type="ARBA" id="ARBA00023136"/>
    </source>
</evidence>
<keyword evidence="8" id="KW-1133">Transmembrane helix</keyword>
<evidence type="ECO:0000256" key="6">
    <source>
        <dbReference type="ARBA" id="ARBA00022692"/>
    </source>
</evidence>
<evidence type="ECO:0000256" key="5">
    <source>
        <dbReference type="ARBA" id="ARBA00022519"/>
    </source>
</evidence>
<dbReference type="AlphaFoldDB" id="A0A6L5XGS6"/>
<evidence type="ECO:0000256" key="3">
    <source>
        <dbReference type="ARBA" id="ARBA00022448"/>
    </source>
</evidence>
<dbReference type="PROSITE" id="PS52015">
    <property type="entry name" value="TONB_CTD"/>
    <property type="match status" value="1"/>
</dbReference>